<reference evidence="2 3" key="1">
    <citation type="submission" date="2018-08" db="EMBL/GenBank/DDBJ databases">
        <title>Meiothermus terrae DSM 26712 genome sequencing project.</title>
        <authorList>
            <person name="Da Costa M.S."/>
            <person name="Albuquerque L."/>
            <person name="Raposo P."/>
            <person name="Froufe H.J.C."/>
            <person name="Barroso C.S."/>
            <person name="Egas C."/>
        </authorList>
    </citation>
    <scope>NUCLEOTIDE SEQUENCE [LARGE SCALE GENOMIC DNA]</scope>
    <source>
        <strain evidence="2 3">DSM 26712</strain>
    </source>
</reference>
<dbReference type="EMBL" id="QXDL01000037">
    <property type="protein sequence ID" value="RIH87300.1"/>
    <property type="molecule type" value="Genomic_DNA"/>
</dbReference>
<dbReference type="InterPro" id="IPR021331">
    <property type="entry name" value="Hva1_TUDOR"/>
</dbReference>
<protein>
    <recommendedName>
        <fullName evidence="1">Hypervirulence associated protein TUDOR domain-containing protein</fullName>
    </recommendedName>
</protein>
<feature type="domain" description="Hypervirulence associated protein TUDOR" evidence="1">
    <location>
        <begin position="7"/>
        <end position="68"/>
    </location>
</feature>
<dbReference type="OrthoDB" id="283968at2"/>
<name>A0A399EUS3_9DEIN</name>
<evidence type="ECO:0000259" key="1">
    <source>
        <dbReference type="Pfam" id="PF11160"/>
    </source>
</evidence>
<evidence type="ECO:0000313" key="3">
    <source>
        <dbReference type="Proteomes" id="UP000265715"/>
    </source>
</evidence>
<comment type="caution">
    <text evidence="2">The sequence shown here is derived from an EMBL/GenBank/DDBJ whole genome shotgun (WGS) entry which is preliminary data.</text>
</comment>
<gene>
    <name evidence="2" type="ORF">Mterra_01238</name>
</gene>
<dbReference type="AlphaFoldDB" id="A0A399EUS3"/>
<organism evidence="2 3">
    <name type="scientific">Calidithermus terrae</name>
    <dbReference type="NCBI Taxonomy" id="1408545"/>
    <lineage>
        <taxon>Bacteria</taxon>
        <taxon>Thermotogati</taxon>
        <taxon>Deinococcota</taxon>
        <taxon>Deinococci</taxon>
        <taxon>Thermales</taxon>
        <taxon>Thermaceae</taxon>
        <taxon>Calidithermus</taxon>
    </lineage>
</organism>
<dbReference type="Proteomes" id="UP000265715">
    <property type="component" value="Unassembled WGS sequence"/>
</dbReference>
<evidence type="ECO:0000313" key="2">
    <source>
        <dbReference type="EMBL" id="RIH87300.1"/>
    </source>
</evidence>
<dbReference type="RefSeq" id="WP_027891384.1">
    <property type="nucleotide sequence ID" value="NZ_QXDL01000037.1"/>
</dbReference>
<accession>A0A399EUS3</accession>
<keyword evidence="3" id="KW-1185">Reference proteome</keyword>
<dbReference type="Pfam" id="PF11160">
    <property type="entry name" value="Hva1_TUDOR"/>
    <property type="match status" value="1"/>
</dbReference>
<proteinExistence type="predicted"/>
<sequence>MKVFQVGDRVQWSWGEGEAVGVIQEIIKEPITLELRGTMVRCEGSEEDPAFLIRQDDGDELVKRSSEVEHVTRTD</sequence>